<name>A0A9Q0L714_ANAIG</name>
<evidence type="ECO:0000313" key="3">
    <source>
        <dbReference type="Proteomes" id="UP001149090"/>
    </source>
</evidence>
<reference evidence="2" key="1">
    <citation type="submission" date="2022-10" db="EMBL/GenBank/DDBJ databases">
        <title>Novel sulphate-reducing endosymbionts in the free-living metamonad Anaeramoeba.</title>
        <authorList>
            <person name="Jerlstrom-Hultqvist J."/>
            <person name="Cepicka I."/>
            <person name="Gallot-Lavallee L."/>
            <person name="Salas-Leiva D."/>
            <person name="Curtis B.A."/>
            <person name="Zahonova K."/>
            <person name="Pipaliya S."/>
            <person name="Dacks J."/>
            <person name="Roger A.J."/>
        </authorList>
    </citation>
    <scope>NUCLEOTIDE SEQUENCE</scope>
    <source>
        <strain evidence="2">BMAN</strain>
    </source>
</reference>
<feature type="region of interest" description="Disordered" evidence="1">
    <location>
        <begin position="149"/>
        <end position="179"/>
    </location>
</feature>
<dbReference type="AlphaFoldDB" id="A0A9Q0L714"/>
<gene>
    <name evidence="2" type="ORF">M0811_03278</name>
</gene>
<protein>
    <submittedName>
        <fullName evidence="2">Uncharacterized protein</fullName>
    </submittedName>
</protein>
<sequence>MISLDDDFAIFSSNKIFEPPNVKMGQKQEVKEEKPHYSDRIQAQFFQDNTKPTSMAVTATFVANSSEFFHEKTSFDSNSMIRKFNKMFKDKKITPEMRFIGEWIEENESEIKEIFSSKSPSLILTYLLMNLLKYYENIYPPFAKKSALDTANSQTQRLSNPKRTGGQSGRRPPSRKKRK</sequence>
<organism evidence="2 3">
    <name type="scientific">Anaeramoeba ignava</name>
    <name type="common">Anaerobic marine amoeba</name>
    <dbReference type="NCBI Taxonomy" id="1746090"/>
    <lineage>
        <taxon>Eukaryota</taxon>
        <taxon>Metamonada</taxon>
        <taxon>Anaeramoebidae</taxon>
        <taxon>Anaeramoeba</taxon>
    </lineage>
</organism>
<evidence type="ECO:0000256" key="1">
    <source>
        <dbReference type="SAM" id="MobiDB-lite"/>
    </source>
</evidence>
<comment type="caution">
    <text evidence="2">The sequence shown here is derived from an EMBL/GenBank/DDBJ whole genome shotgun (WGS) entry which is preliminary data.</text>
</comment>
<dbReference type="Proteomes" id="UP001149090">
    <property type="component" value="Unassembled WGS sequence"/>
</dbReference>
<dbReference type="EMBL" id="JAPDFW010000136">
    <property type="protein sequence ID" value="KAJ5066934.1"/>
    <property type="molecule type" value="Genomic_DNA"/>
</dbReference>
<proteinExistence type="predicted"/>
<evidence type="ECO:0000313" key="2">
    <source>
        <dbReference type="EMBL" id="KAJ5066934.1"/>
    </source>
</evidence>
<keyword evidence="3" id="KW-1185">Reference proteome</keyword>
<feature type="compositionally biased region" description="Polar residues" evidence="1">
    <location>
        <begin position="149"/>
        <end position="162"/>
    </location>
</feature>
<accession>A0A9Q0L714</accession>